<evidence type="ECO:0000313" key="1">
    <source>
        <dbReference type="EMBL" id="CAF1568898.1"/>
    </source>
</evidence>
<dbReference type="EMBL" id="CAJNOG010008455">
    <property type="protein sequence ID" value="CAF1568898.1"/>
    <property type="molecule type" value="Genomic_DNA"/>
</dbReference>
<feature type="non-terminal residue" evidence="1">
    <location>
        <position position="1"/>
    </location>
</feature>
<sequence length="73" mass="8405">MELIGYGTDDNSNETETFDQIKMQQYSTQSVDRVYRLASSSLVLVQLNSPIKSDRLWPFSEQILNKFNLSNLS</sequence>
<accession>A0A815YE09</accession>
<protein>
    <submittedName>
        <fullName evidence="1">Uncharacterized protein</fullName>
    </submittedName>
</protein>
<organism evidence="1 2">
    <name type="scientific">Adineta steineri</name>
    <dbReference type="NCBI Taxonomy" id="433720"/>
    <lineage>
        <taxon>Eukaryota</taxon>
        <taxon>Metazoa</taxon>
        <taxon>Spiralia</taxon>
        <taxon>Gnathifera</taxon>
        <taxon>Rotifera</taxon>
        <taxon>Eurotatoria</taxon>
        <taxon>Bdelloidea</taxon>
        <taxon>Adinetida</taxon>
        <taxon>Adinetidae</taxon>
        <taxon>Adineta</taxon>
    </lineage>
</organism>
<reference evidence="1" key="1">
    <citation type="submission" date="2021-02" db="EMBL/GenBank/DDBJ databases">
        <authorList>
            <person name="Nowell W R."/>
        </authorList>
    </citation>
    <scope>NUCLEOTIDE SEQUENCE</scope>
</reference>
<comment type="caution">
    <text evidence="1">The sequence shown here is derived from an EMBL/GenBank/DDBJ whole genome shotgun (WGS) entry which is preliminary data.</text>
</comment>
<gene>
    <name evidence="1" type="ORF">JYZ213_LOCUS47251</name>
</gene>
<dbReference type="Proteomes" id="UP000663845">
    <property type="component" value="Unassembled WGS sequence"/>
</dbReference>
<dbReference type="AlphaFoldDB" id="A0A815YE09"/>
<name>A0A815YE09_9BILA</name>
<evidence type="ECO:0000313" key="2">
    <source>
        <dbReference type="Proteomes" id="UP000663845"/>
    </source>
</evidence>
<proteinExistence type="predicted"/>